<evidence type="ECO:0000313" key="1">
    <source>
        <dbReference type="EMBL" id="ORY69448.1"/>
    </source>
</evidence>
<sequence>MADSTSVELNAEHSPKPNAVRAFGVVNQQIKHEWIKLRHHWDKHEPRMFASAKDLSDQQLAEWDLEKDLVAIRAGSTAYGTIIFGKIRIPALEDGYVHVRIHDGTEKGQDDVVFHSIFTDEIRNEEGKIIDYRAVQSGEKALEWFSE</sequence>
<dbReference type="InParanoid" id="A0A1Y2ED01"/>
<protein>
    <submittedName>
        <fullName evidence="1">Uncharacterized protein</fullName>
    </submittedName>
</protein>
<evidence type="ECO:0000313" key="2">
    <source>
        <dbReference type="Proteomes" id="UP000193467"/>
    </source>
</evidence>
<gene>
    <name evidence="1" type="ORF">BCR35DRAFT_308038</name>
</gene>
<dbReference type="OrthoDB" id="3344950at2759"/>
<organism evidence="1 2">
    <name type="scientific">Leucosporidium creatinivorum</name>
    <dbReference type="NCBI Taxonomy" id="106004"/>
    <lineage>
        <taxon>Eukaryota</taxon>
        <taxon>Fungi</taxon>
        <taxon>Dikarya</taxon>
        <taxon>Basidiomycota</taxon>
        <taxon>Pucciniomycotina</taxon>
        <taxon>Microbotryomycetes</taxon>
        <taxon>Leucosporidiales</taxon>
        <taxon>Leucosporidium</taxon>
    </lineage>
</organism>
<dbReference type="EMBL" id="MCGR01000056">
    <property type="protein sequence ID" value="ORY69448.1"/>
    <property type="molecule type" value="Genomic_DNA"/>
</dbReference>
<dbReference type="Proteomes" id="UP000193467">
    <property type="component" value="Unassembled WGS sequence"/>
</dbReference>
<comment type="caution">
    <text evidence="1">The sequence shown here is derived from an EMBL/GenBank/DDBJ whole genome shotgun (WGS) entry which is preliminary data.</text>
</comment>
<keyword evidence="2" id="KW-1185">Reference proteome</keyword>
<accession>A0A1Y2ED01</accession>
<reference evidence="1 2" key="1">
    <citation type="submission" date="2016-07" db="EMBL/GenBank/DDBJ databases">
        <title>Pervasive Adenine N6-methylation of Active Genes in Fungi.</title>
        <authorList>
            <consortium name="DOE Joint Genome Institute"/>
            <person name="Mondo S.J."/>
            <person name="Dannebaum R.O."/>
            <person name="Kuo R.C."/>
            <person name="Labutti K."/>
            <person name="Haridas S."/>
            <person name="Kuo A."/>
            <person name="Salamov A."/>
            <person name="Ahrendt S.R."/>
            <person name="Lipzen A."/>
            <person name="Sullivan W."/>
            <person name="Andreopoulos W.B."/>
            <person name="Clum A."/>
            <person name="Lindquist E."/>
            <person name="Daum C."/>
            <person name="Ramamoorthy G.K."/>
            <person name="Gryganskyi A."/>
            <person name="Culley D."/>
            <person name="Magnuson J.K."/>
            <person name="James T.Y."/>
            <person name="O'Malley M.A."/>
            <person name="Stajich J.E."/>
            <person name="Spatafora J.W."/>
            <person name="Visel A."/>
            <person name="Grigoriev I.V."/>
        </authorList>
    </citation>
    <scope>NUCLEOTIDE SEQUENCE [LARGE SCALE GENOMIC DNA]</scope>
    <source>
        <strain evidence="1 2">62-1032</strain>
    </source>
</reference>
<name>A0A1Y2ED01_9BASI</name>
<proteinExistence type="predicted"/>
<dbReference type="AlphaFoldDB" id="A0A1Y2ED01"/>